<comment type="catalytic activity">
    <reaction evidence="8">
        <text>tRNA(Trp) + L-tryptophan + ATP = L-tryptophyl-tRNA(Trp) + AMP + diphosphate + H(+)</text>
        <dbReference type="Rhea" id="RHEA:24080"/>
        <dbReference type="Rhea" id="RHEA-COMP:9671"/>
        <dbReference type="Rhea" id="RHEA-COMP:9705"/>
        <dbReference type="ChEBI" id="CHEBI:15378"/>
        <dbReference type="ChEBI" id="CHEBI:30616"/>
        <dbReference type="ChEBI" id="CHEBI:33019"/>
        <dbReference type="ChEBI" id="CHEBI:57912"/>
        <dbReference type="ChEBI" id="CHEBI:78442"/>
        <dbReference type="ChEBI" id="CHEBI:78535"/>
        <dbReference type="ChEBI" id="CHEBI:456215"/>
        <dbReference type="EC" id="6.1.1.2"/>
    </reaction>
</comment>
<evidence type="ECO:0000313" key="12">
    <source>
        <dbReference type="Proteomes" id="UP000325004"/>
    </source>
</evidence>
<evidence type="ECO:0000256" key="7">
    <source>
        <dbReference type="ARBA" id="ARBA00023146"/>
    </source>
</evidence>
<evidence type="ECO:0000256" key="5">
    <source>
        <dbReference type="ARBA" id="ARBA00022840"/>
    </source>
</evidence>
<keyword evidence="3 10" id="KW-0436">Ligase</keyword>
<dbReference type="PANTHER" id="PTHR43766:SF1">
    <property type="entry name" value="TRYPTOPHAN--TRNA LIGASE, MITOCHONDRIAL"/>
    <property type="match status" value="1"/>
</dbReference>
<dbReference type="KEGG" id="cpri:FZC34_01470"/>
<dbReference type="Pfam" id="PF00579">
    <property type="entry name" value="tRNA-synt_1b"/>
    <property type="match status" value="1"/>
</dbReference>
<organism evidence="11 12">
    <name type="scientific">Candidatus Cytomitobacter primus</name>
    <dbReference type="NCBI Taxonomy" id="2066024"/>
    <lineage>
        <taxon>Bacteria</taxon>
        <taxon>Pseudomonadati</taxon>
        <taxon>Pseudomonadota</taxon>
        <taxon>Alphaproteobacteria</taxon>
        <taxon>Holosporales</taxon>
        <taxon>Holosporaceae</taxon>
        <taxon>Candidatus Cytomitobacter</taxon>
    </lineage>
</organism>
<dbReference type="GO" id="GO:0004830">
    <property type="term" value="F:tryptophan-tRNA ligase activity"/>
    <property type="evidence" value="ECO:0007669"/>
    <property type="project" value="UniProtKB-UniRule"/>
</dbReference>
<dbReference type="GO" id="GO:0006436">
    <property type="term" value="P:tryptophanyl-tRNA aminoacylation"/>
    <property type="evidence" value="ECO:0007669"/>
    <property type="project" value="UniProtKB-UniRule"/>
</dbReference>
<evidence type="ECO:0000256" key="8">
    <source>
        <dbReference type="ARBA" id="ARBA00049929"/>
    </source>
</evidence>
<dbReference type="GO" id="GO:0005829">
    <property type="term" value="C:cytosol"/>
    <property type="evidence" value="ECO:0007669"/>
    <property type="project" value="TreeGrafter"/>
</dbReference>
<dbReference type="AlphaFoldDB" id="A0A5C0UFS3"/>
<keyword evidence="5 10" id="KW-0067">ATP-binding</keyword>
<dbReference type="InterPro" id="IPR014729">
    <property type="entry name" value="Rossmann-like_a/b/a_fold"/>
</dbReference>
<dbReference type="EC" id="6.1.1.2" evidence="2 9"/>
<dbReference type="FunFam" id="1.10.240.10:FF:000005">
    <property type="entry name" value="Tryptophan--tRNA ligase"/>
    <property type="match status" value="1"/>
</dbReference>
<reference evidence="11 12" key="1">
    <citation type="submission" date="2019-08" db="EMBL/GenBank/DDBJ databases">
        <title>Highly reduced genomes of protist endosymbionts show evolutionary convergence.</title>
        <authorList>
            <person name="George E."/>
            <person name="Husnik F."/>
            <person name="Tashyreva D."/>
            <person name="Prokopchuk G."/>
            <person name="Horak A."/>
            <person name="Kwong W.K."/>
            <person name="Lukes J."/>
            <person name="Keeling P.J."/>
        </authorList>
    </citation>
    <scope>NUCLEOTIDE SEQUENCE [LARGE SCALE GENOMIC DNA]</scope>
    <source>
        <strain evidence="11">1604LC</strain>
    </source>
</reference>
<dbReference type="PANTHER" id="PTHR43766">
    <property type="entry name" value="TRYPTOPHAN--TRNA LIGASE, MITOCHONDRIAL"/>
    <property type="match status" value="1"/>
</dbReference>
<dbReference type="EMBL" id="CP043316">
    <property type="protein sequence ID" value="QEK38577.1"/>
    <property type="molecule type" value="Genomic_DNA"/>
</dbReference>
<evidence type="ECO:0000313" key="11">
    <source>
        <dbReference type="EMBL" id="QEK38577.1"/>
    </source>
</evidence>
<keyword evidence="6 10" id="KW-0648">Protein biosynthesis</keyword>
<evidence type="ECO:0000256" key="6">
    <source>
        <dbReference type="ARBA" id="ARBA00022917"/>
    </source>
</evidence>
<dbReference type="Proteomes" id="UP000325004">
    <property type="component" value="Chromosome"/>
</dbReference>
<dbReference type="InterPro" id="IPR001412">
    <property type="entry name" value="aa-tRNA-synth_I_CS"/>
</dbReference>
<evidence type="ECO:0000256" key="2">
    <source>
        <dbReference type="ARBA" id="ARBA00013161"/>
    </source>
</evidence>
<dbReference type="OrthoDB" id="9801042at2"/>
<comment type="similarity">
    <text evidence="1 10">Belongs to the class-I aminoacyl-tRNA synthetase family.</text>
</comment>
<evidence type="ECO:0000256" key="9">
    <source>
        <dbReference type="NCBIfam" id="TIGR00233"/>
    </source>
</evidence>
<dbReference type="SUPFAM" id="SSF52374">
    <property type="entry name" value="Nucleotidylyl transferase"/>
    <property type="match status" value="1"/>
</dbReference>
<evidence type="ECO:0000256" key="4">
    <source>
        <dbReference type="ARBA" id="ARBA00022741"/>
    </source>
</evidence>
<gene>
    <name evidence="11" type="primary">trpS</name>
    <name evidence="11" type="ORF">FZC34_01470</name>
</gene>
<protein>
    <recommendedName>
        <fullName evidence="2 9">Tryptophan--tRNA ligase</fullName>
        <ecNumber evidence="2 9">6.1.1.2</ecNumber>
    </recommendedName>
</protein>
<dbReference type="CDD" id="cd00806">
    <property type="entry name" value="TrpRS_core"/>
    <property type="match status" value="1"/>
</dbReference>
<keyword evidence="12" id="KW-1185">Reference proteome</keyword>
<dbReference type="Gene3D" id="3.40.50.620">
    <property type="entry name" value="HUPs"/>
    <property type="match status" value="1"/>
</dbReference>
<keyword evidence="4 10" id="KW-0547">Nucleotide-binding</keyword>
<dbReference type="GO" id="GO:0005524">
    <property type="term" value="F:ATP binding"/>
    <property type="evidence" value="ECO:0007669"/>
    <property type="project" value="UniProtKB-KW"/>
</dbReference>
<evidence type="ECO:0000256" key="1">
    <source>
        <dbReference type="ARBA" id="ARBA00005594"/>
    </source>
</evidence>
<dbReference type="PROSITE" id="PS00178">
    <property type="entry name" value="AA_TRNA_LIGASE_I"/>
    <property type="match status" value="1"/>
</dbReference>
<sequence length="332" mass="37488">MLMSIILTGDRPTGKLHLGHYVGSLKSRVELQEKHEQYVMIADLQAMTDNNADIISTNILEVMKDYISIGLNPDKTTFLLQSAIPELTELTFYYMNLVTLGRLERNPTVKTEIQQKNYENSLPMGFLCYPVSQAADITIFQADFVPVGNDQIPMIEQTNEIVRKFSATYGEGIVKEAKAVLSNTQRLVGIDGKAKASKSLGNAIILSDSEEEIRRKVFEMYTDPNHIHVSDPGKVEGNVVFEYLDAFYEDKNHLEDLKAHYAKGGLGDVKLKKLLNQTLQDFIAPIRERRNALNDADMKNILLSGTKKAREVAVRTMKNVRSAMKINFFEQH</sequence>
<dbReference type="InterPro" id="IPR050203">
    <property type="entry name" value="Trp-tRNA_synthetase"/>
</dbReference>
<dbReference type="InterPro" id="IPR002305">
    <property type="entry name" value="aa-tRNA-synth_Ic"/>
</dbReference>
<dbReference type="NCBIfam" id="TIGR00233">
    <property type="entry name" value="trpS"/>
    <property type="match status" value="1"/>
</dbReference>
<accession>A0A5C0UFS3</accession>
<evidence type="ECO:0000256" key="10">
    <source>
        <dbReference type="RuleBase" id="RU363036"/>
    </source>
</evidence>
<dbReference type="InterPro" id="IPR002306">
    <property type="entry name" value="Trp-tRNA-ligase"/>
</dbReference>
<evidence type="ECO:0000256" key="3">
    <source>
        <dbReference type="ARBA" id="ARBA00022598"/>
    </source>
</evidence>
<dbReference type="PRINTS" id="PR01039">
    <property type="entry name" value="TRNASYNTHTRP"/>
</dbReference>
<proteinExistence type="inferred from homology"/>
<dbReference type="Gene3D" id="1.10.240.10">
    <property type="entry name" value="Tyrosyl-Transfer RNA Synthetase"/>
    <property type="match status" value="1"/>
</dbReference>
<keyword evidence="7 10" id="KW-0030">Aminoacyl-tRNA synthetase</keyword>
<name>A0A5C0UFS3_9PROT</name>